<dbReference type="RefSeq" id="XP_017995379.1">
    <property type="nucleotide sequence ID" value="XM_018140519.1"/>
</dbReference>
<sequence length="420" mass="45956">METASLPPELITLLSNNIISDAIIDHLPLPSRFALGRTSKAFKAIVADSPDTFRSLDLSRCRGTYTRYIGPVDSGGQIFRAERMDESLTEDDFYAGPLRGVLSILRRRKILPSVKTLILDQLASVTNDLLHEIVTSTEYNIRLLSIRKCPNINQYKLQQLLQYLCRPGRTENTPRLRGLYYFTDPLQIVTTKDASGVTAVDGAQLGALPTAKSGRTAGYYAPTGRLMNISQSDSTLWVQTISACRGIIWFDAVLCTHMHTEMDAVVGDHVKDQRPTMPTVATIALGPSGCEGCGRGPLDGPIWGRSSLDEFPLVWPPASSGNIVDATRPPTGPTKSQRLIVSCQWCIDNRHCDSCHRWWCPDCYNPRKGKALANAENPHIQATAANDGQSSSIKVHNGFCVEHCLIAEEMAGAGAGGMWG</sequence>
<dbReference type="VEuPathDB" id="FungiDB:AB675_11653"/>
<dbReference type="OrthoDB" id="5345494at2759"/>
<gene>
    <name evidence="1" type="ORF">AB675_11653</name>
</gene>
<accession>A0A0N1HLJ8</accession>
<dbReference type="GeneID" id="28732400"/>
<evidence type="ECO:0008006" key="3">
    <source>
        <dbReference type="Google" id="ProtNLM"/>
    </source>
</evidence>
<name>A0A0N1HLJ8_9EURO</name>
<proteinExistence type="predicted"/>
<keyword evidence="2" id="KW-1185">Reference proteome</keyword>
<protein>
    <recommendedName>
        <fullName evidence="3">F-box domain-containing protein</fullName>
    </recommendedName>
</protein>
<evidence type="ECO:0000313" key="1">
    <source>
        <dbReference type="EMBL" id="KPI35416.1"/>
    </source>
</evidence>
<dbReference type="Proteomes" id="UP000038010">
    <property type="component" value="Unassembled WGS sequence"/>
</dbReference>
<dbReference type="EMBL" id="LFJN01000040">
    <property type="protein sequence ID" value="KPI35416.1"/>
    <property type="molecule type" value="Genomic_DNA"/>
</dbReference>
<comment type="caution">
    <text evidence="1">The sequence shown here is derived from an EMBL/GenBank/DDBJ whole genome shotgun (WGS) entry which is preliminary data.</text>
</comment>
<reference evidence="1 2" key="1">
    <citation type="submission" date="2015-06" db="EMBL/GenBank/DDBJ databases">
        <title>Draft genome of the ant-associated black yeast Phialophora attae CBS 131958.</title>
        <authorList>
            <person name="Moreno L.F."/>
            <person name="Stielow B.J."/>
            <person name="de Hoog S."/>
            <person name="Vicente V.A."/>
            <person name="Weiss V.A."/>
            <person name="de Vries M."/>
            <person name="Cruz L.M."/>
            <person name="Souza E.M."/>
        </authorList>
    </citation>
    <scope>NUCLEOTIDE SEQUENCE [LARGE SCALE GENOMIC DNA]</scope>
    <source>
        <strain evidence="1 2">CBS 131958</strain>
    </source>
</reference>
<organism evidence="1 2">
    <name type="scientific">Cyphellophora attinorum</name>
    <dbReference type="NCBI Taxonomy" id="1664694"/>
    <lineage>
        <taxon>Eukaryota</taxon>
        <taxon>Fungi</taxon>
        <taxon>Dikarya</taxon>
        <taxon>Ascomycota</taxon>
        <taxon>Pezizomycotina</taxon>
        <taxon>Eurotiomycetes</taxon>
        <taxon>Chaetothyriomycetidae</taxon>
        <taxon>Chaetothyriales</taxon>
        <taxon>Cyphellophoraceae</taxon>
        <taxon>Cyphellophora</taxon>
    </lineage>
</organism>
<dbReference type="STRING" id="1664694.A0A0N1HLJ8"/>
<evidence type="ECO:0000313" key="2">
    <source>
        <dbReference type="Proteomes" id="UP000038010"/>
    </source>
</evidence>
<dbReference type="AlphaFoldDB" id="A0A0N1HLJ8"/>